<reference evidence="1 2" key="1">
    <citation type="submission" date="2019-05" db="EMBL/GenBank/DDBJ databases">
        <title>Draft genome sequence of Nonomuraea turkmeniaca DSM 43926.</title>
        <authorList>
            <person name="Saricaoglu S."/>
            <person name="Isik K."/>
        </authorList>
    </citation>
    <scope>NUCLEOTIDE SEQUENCE [LARGE SCALE GENOMIC DNA]</scope>
    <source>
        <strain evidence="1 2">DSM 43926</strain>
    </source>
</reference>
<gene>
    <name evidence="1" type="ORF">ETD86_37360</name>
</gene>
<dbReference type="EMBL" id="VCKY01000170">
    <property type="protein sequence ID" value="TMR10987.1"/>
    <property type="molecule type" value="Genomic_DNA"/>
</dbReference>
<dbReference type="GO" id="GO:0003676">
    <property type="term" value="F:nucleic acid binding"/>
    <property type="evidence" value="ECO:0007669"/>
    <property type="project" value="InterPro"/>
</dbReference>
<dbReference type="OrthoDB" id="4640719at2"/>
<dbReference type="Proteomes" id="UP000309128">
    <property type="component" value="Unassembled WGS sequence"/>
</dbReference>
<protein>
    <submittedName>
        <fullName evidence="1">3'-5' exoribonuclease</fullName>
    </submittedName>
</protein>
<evidence type="ECO:0000313" key="2">
    <source>
        <dbReference type="Proteomes" id="UP000309128"/>
    </source>
</evidence>
<dbReference type="AlphaFoldDB" id="A0A5S4F4C1"/>
<organism evidence="1 2">
    <name type="scientific">Nonomuraea turkmeniaca</name>
    <dbReference type="NCBI Taxonomy" id="103838"/>
    <lineage>
        <taxon>Bacteria</taxon>
        <taxon>Bacillati</taxon>
        <taxon>Actinomycetota</taxon>
        <taxon>Actinomycetes</taxon>
        <taxon>Streptosporangiales</taxon>
        <taxon>Streptosporangiaceae</taxon>
        <taxon>Nonomuraea</taxon>
    </lineage>
</organism>
<keyword evidence="2" id="KW-1185">Reference proteome</keyword>
<dbReference type="Gene3D" id="3.30.420.10">
    <property type="entry name" value="Ribonuclease H-like superfamily/Ribonuclease H"/>
    <property type="match status" value="1"/>
</dbReference>
<comment type="caution">
    <text evidence="1">The sequence shown here is derived from an EMBL/GenBank/DDBJ whole genome shotgun (WGS) entry which is preliminary data.</text>
</comment>
<dbReference type="RefSeq" id="WP_138671364.1">
    <property type="nucleotide sequence ID" value="NZ_VCKY01000170.1"/>
</dbReference>
<evidence type="ECO:0000313" key="1">
    <source>
        <dbReference type="EMBL" id="TMR10987.1"/>
    </source>
</evidence>
<name>A0A5S4F4C1_9ACTN</name>
<accession>A0A5S4F4C1</accession>
<proteinExistence type="predicted"/>
<dbReference type="InterPro" id="IPR036397">
    <property type="entry name" value="RNaseH_sf"/>
</dbReference>
<sequence length="211" mass="24304">MTRIYYDTEFLDTGHSIEGVSIGLVAGEREYYAINGDMPQASIYWDKFLRPEVIPHLPRYPGPVRPHRWLDPWHPDVKPRQQIAAEVYAFITSFPDPELWGDWSAFDHVGLSWLAGRPMMELPPGVPDRTNDLQQEVARLGNPPLPEQTTGRHHALHDARHNQQVGDYLEELANKRITINGRLYEVIKWDSRDGNGDEEAWMLYARRLPAG</sequence>